<accession>A0A1R3I4E6</accession>
<dbReference type="OrthoDB" id="1669814at2759"/>
<name>A0A1R3I4E6_9ROSI</name>
<sequence length="103" mass="11047">MSTNAAANPLPLKDRVAIVTESSHGMGKVITTHLAELGAKVVVKCTSSSDQADQVKYLFDSAEQAFGRLTIHVLVNSTGDPPDSGNDQVLFLVLNARRKNIRV</sequence>
<dbReference type="EMBL" id="AWUE01018942">
    <property type="protein sequence ID" value="OMO77409.1"/>
    <property type="molecule type" value="Genomic_DNA"/>
</dbReference>
<keyword evidence="2" id="KW-0560">Oxidoreductase</keyword>
<comment type="similarity">
    <text evidence="1">Belongs to the short-chain dehydrogenases/reductases (SDR) family.</text>
</comment>
<evidence type="ECO:0000313" key="4">
    <source>
        <dbReference type="Proteomes" id="UP000187203"/>
    </source>
</evidence>
<protein>
    <recommendedName>
        <fullName evidence="5">Short-chain dehydrogenase/reductase SDR</fullName>
    </recommendedName>
</protein>
<dbReference type="Gene3D" id="3.40.50.720">
    <property type="entry name" value="NAD(P)-binding Rossmann-like Domain"/>
    <property type="match status" value="1"/>
</dbReference>
<evidence type="ECO:0000313" key="3">
    <source>
        <dbReference type="EMBL" id="OMO77409.1"/>
    </source>
</evidence>
<dbReference type="Proteomes" id="UP000187203">
    <property type="component" value="Unassembled WGS sequence"/>
</dbReference>
<evidence type="ECO:0000256" key="2">
    <source>
        <dbReference type="ARBA" id="ARBA00023002"/>
    </source>
</evidence>
<reference evidence="4" key="1">
    <citation type="submission" date="2013-09" db="EMBL/GenBank/DDBJ databases">
        <title>Corchorus olitorius genome sequencing.</title>
        <authorList>
            <person name="Alam M."/>
            <person name="Haque M.S."/>
            <person name="Islam M.S."/>
            <person name="Emdad E.M."/>
            <person name="Islam M.M."/>
            <person name="Ahmed B."/>
            <person name="Halim A."/>
            <person name="Hossen Q.M.M."/>
            <person name="Hossain M.Z."/>
            <person name="Ahmed R."/>
            <person name="Khan M.M."/>
            <person name="Islam R."/>
            <person name="Rashid M.M."/>
            <person name="Khan S.A."/>
            <person name="Rahman M.S."/>
            <person name="Alam M."/>
            <person name="Yahiya A.S."/>
            <person name="Khan M.S."/>
            <person name="Azam M.S."/>
            <person name="Haque T."/>
            <person name="Lashkar M.Z.H."/>
            <person name="Akhand A.I."/>
            <person name="Morshed G."/>
            <person name="Roy S."/>
            <person name="Uddin K.S."/>
            <person name="Rabeya T."/>
            <person name="Hossain A.S."/>
            <person name="Chowdhury A."/>
            <person name="Snigdha A.R."/>
            <person name="Mortoza M.S."/>
            <person name="Matin S.A."/>
            <person name="Hoque S.M.E."/>
            <person name="Islam M.K."/>
            <person name="Roy D.K."/>
            <person name="Haider R."/>
            <person name="Moosa M.M."/>
            <person name="Elias S.M."/>
            <person name="Hasan A.M."/>
            <person name="Jahan S."/>
            <person name="Shafiuddin M."/>
            <person name="Mahmood N."/>
            <person name="Shommy N.S."/>
        </authorList>
    </citation>
    <scope>NUCLEOTIDE SEQUENCE [LARGE SCALE GENOMIC DNA]</scope>
    <source>
        <strain evidence="4">cv. O-4</strain>
    </source>
</reference>
<dbReference type="InterPro" id="IPR036291">
    <property type="entry name" value="NAD(P)-bd_dom_sf"/>
</dbReference>
<evidence type="ECO:0000256" key="1">
    <source>
        <dbReference type="ARBA" id="ARBA00006484"/>
    </source>
</evidence>
<organism evidence="3 4">
    <name type="scientific">Corchorus olitorius</name>
    <dbReference type="NCBI Taxonomy" id="93759"/>
    <lineage>
        <taxon>Eukaryota</taxon>
        <taxon>Viridiplantae</taxon>
        <taxon>Streptophyta</taxon>
        <taxon>Embryophyta</taxon>
        <taxon>Tracheophyta</taxon>
        <taxon>Spermatophyta</taxon>
        <taxon>Magnoliopsida</taxon>
        <taxon>eudicotyledons</taxon>
        <taxon>Gunneridae</taxon>
        <taxon>Pentapetalae</taxon>
        <taxon>rosids</taxon>
        <taxon>malvids</taxon>
        <taxon>Malvales</taxon>
        <taxon>Malvaceae</taxon>
        <taxon>Grewioideae</taxon>
        <taxon>Apeibeae</taxon>
        <taxon>Corchorus</taxon>
    </lineage>
</organism>
<proteinExistence type="inferred from homology"/>
<keyword evidence="4" id="KW-1185">Reference proteome</keyword>
<dbReference type="PANTHER" id="PTHR48107:SF29">
    <property type="entry name" value="ENOYL-(ACYL CARRIER) REDUCTASE"/>
    <property type="match status" value="1"/>
</dbReference>
<evidence type="ECO:0008006" key="5">
    <source>
        <dbReference type="Google" id="ProtNLM"/>
    </source>
</evidence>
<dbReference type="SUPFAM" id="SSF51735">
    <property type="entry name" value="NAD(P)-binding Rossmann-fold domains"/>
    <property type="match status" value="1"/>
</dbReference>
<dbReference type="STRING" id="93759.A0A1R3I4E6"/>
<dbReference type="AlphaFoldDB" id="A0A1R3I4E6"/>
<gene>
    <name evidence="3" type="ORF">COLO4_25195</name>
</gene>
<comment type="caution">
    <text evidence="3">The sequence shown here is derived from an EMBL/GenBank/DDBJ whole genome shotgun (WGS) entry which is preliminary data.</text>
</comment>
<dbReference type="PANTHER" id="PTHR48107">
    <property type="entry name" value="NADPH-DEPENDENT ALDEHYDE REDUCTASE-LIKE PROTEIN, CHLOROPLASTIC-RELATED"/>
    <property type="match status" value="1"/>
</dbReference>
<dbReference type="GO" id="GO:0016614">
    <property type="term" value="F:oxidoreductase activity, acting on CH-OH group of donors"/>
    <property type="evidence" value="ECO:0007669"/>
    <property type="project" value="UniProtKB-ARBA"/>
</dbReference>